<accession>A0A3M9MVN1</accession>
<feature type="coiled-coil region" evidence="1">
    <location>
        <begin position="35"/>
        <end position="90"/>
    </location>
</feature>
<dbReference type="RefSeq" id="WP_123126295.1">
    <property type="nucleotide sequence ID" value="NZ_RJJD01000003.1"/>
</dbReference>
<organism evidence="2 3">
    <name type="scientific">Rufibacter latericius</name>
    <dbReference type="NCBI Taxonomy" id="2487040"/>
    <lineage>
        <taxon>Bacteria</taxon>
        <taxon>Pseudomonadati</taxon>
        <taxon>Bacteroidota</taxon>
        <taxon>Cytophagia</taxon>
        <taxon>Cytophagales</taxon>
        <taxon>Hymenobacteraceae</taxon>
        <taxon>Rufibacter</taxon>
    </lineage>
</organism>
<proteinExistence type="predicted"/>
<dbReference type="OrthoDB" id="893991at2"/>
<evidence type="ECO:0000256" key="1">
    <source>
        <dbReference type="SAM" id="Coils"/>
    </source>
</evidence>
<evidence type="ECO:0000313" key="3">
    <source>
        <dbReference type="Proteomes" id="UP000272117"/>
    </source>
</evidence>
<keyword evidence="1" id="KW-0175">Coiled coil</keyword>
<gene>
    <name evidence="2" type="ORF">EFB08_07385</name>
</gene>
<name>A0A3M9MVN1_9BACT</name>
<keyword evidence="3" id="KW-1185">Reference proteome</keyword>
<protein>
    <submittedName>
        <fullName evidence="2">Uncharacterized protein</fullName>
    </submittedName>
</protein>
<comment type="caution">
    <text evidence="2">The sequence shown here is derived from an EMBL/GenBank/DDBJ whole genome shotgun (WGS) entry which is preliminary data.</text>
</comment>
<evidence type="ECO:0000313" key="2">
    <source>
        <dbReference type="EMBL" id="RNI29235.1"/>
    </source>
</evidence>
<dbReference type="Proteomes" id="UP000272117">
    <property type="component" value="Unassembled WGS sequence"/>
</dbReference>
<dbReference type="EMBL" id="RJJD01000003">
    <property type="protein sequence ID" value="RNI29235.1"/>
    <property type="molecule type" value="Genomic_DNA"/>
</dbReference>
<dbReference type="AlphaFoldDB" id="A0A3M9MVN1"/>
<sequence length="123" mass="14724">MNDLIPIKRLIPESDSLESIHHTLNLIKLQFLEELSSKQDLLDKKEQEINTLKIALEEKNKAIEELNLKVAQVERNNEGNRQLNRKLINELVRKQQDIEWYKRTYEQRSFLGTIKQRILEKLF</sequence>
<reference evidence="2 3" key="1">
    <citation type="submission" date="2018-11" db="EMBL/GenBank/DDBJ databases">
        <title>Rufibacter latericius sp. nov., isolated from water in Baiyang Lake.</title>
        <authorList>
            <person name="Yang Y."/>
        </authorList>
    </citation>
    <scope>NUCLEOTIDE SEQUENCE [LARGE SCALE GENOMIC DNA]</scope>
    <source>
        <strain evidence="2 3">R-22-1c-1</strain>
    </source>
</reference>